<dbReference type="OrthoDB" id="10643811at2759"/>
<evidence type="ECO:0000313" key="3">
    <source>
        <dbReference type="Proteomes" id="UP000467841"/>
    </source>
</evidence>
<evidence type="ECO:0000256" key="1">
    <source>
        <dbReference type="SAM" id="MobiDB-lite"/>
    </source>
</evidence>
<protein>
    <submittedName>
        <fullName evidence="2">Uncharacterized protein</fullName>
    </submittedName>
</protein>
<dbReference type="EMBL" id="CACVBM020000943">
    <property type="protein sequence ID" value="CAA7024901.1"/>
    <property type="molecule type" value="Genomic_DNA"/>
</dbReference>
<keyword evidence="3" id="KW-1185">Reference proteome</keyword>
<accession>A0A6D2IFY3</accession>
<reference evidence="2" key="1">
    <citation type="submission" date="2020-01" db="EMBL/GenBank/DDBJ databases">
        <authorList>
            <person name="Mishra B."/>
        </authorList>
    </citation>
    <scope>NUCLEOTIDE SEQUENCE [LARGE SCALE GENOMIC DNA]</scope>
</reference>
<dbReference type="AlphaFoldDB" id="A0A6D2IFY3"/>
<dbReference type="Proteomes" id="UP000467841">
    <property type="component" value="Unassembled WGS sequence"/>
</dbReference>
<organism evidence="2 3">
    <name type="scientific">Microthlaspi erraticum</name>
    <dbReference type="NCBI Taxonomy" id="1685480"/>
    <lineage>
        <taxon>Eukaryota</taxon>
        <taxon>Viridiplantae</taxon>
        <taxon>Streptophyta</taxon>
        <taxon>Embryophyta</taxon>
        <taxon>Tracheophyta</taxon>
        <taxon>Spermatophyta</taxon>
        <taxon>Magnoliopsida</taxon>
        <taxon>eudicotyledons</taxon>
        <taxon>Gunneridae</taxon>
        <taxon>Pentapetalae</taxon>
        <taxon>rosids</taxon>
        <taxon>malvids</taxon>
        <taxon>Brassicales</taxon>
        <taxon>Brassicaceae</taxon>
        <taxon>Coluteocarpeae</taxon>
        <taxon>Microthlaspi</taxon>
    </lineage>
</organism>
<proteinExistence type="predicted"/>
<name>A0A6D2IFY3_9BRAS</name>
<gene>
    <name evidence="2" type="ORF">MERR_LOCUS12136</name>
</gene>
<sequence>MHIKEESEKGVEKECEQDDEKDWEQSGACENESDKAPAENESEKTAEKKVKMFMAMKERMFNNGRLLALKWLEKEYEQQFAHIRGDVQEILGNHENTTVIVETYQNLEKQDVFTWFYVCFEKLRRQIKTFVVLSLA</sequence>
<evidence type="ECO:0000313" key="2">
    <source>
        <dbReference type="EMBL" id="CAA7024901.1"/>
    </source>
</evidence>
<feature type="compositionally biased region" description="Basic and acidic residues" evidence="1">
    <location>
        <begin position="1"/>
        <end position="14"/>
    </location>
</feature>
<feature type="compositionally biased region" description="Basic and acidic residues" evidence="1">
    <location>
        <begin position="32"/>
        <end position="46"/>
    </location>
</feature>
<feature type="region of interest" description="Disordered" evidence="1">
    <location>
        <begin position="1"/>
        <end position="46"/>
    </location>
</feature>
<comment type="caution">
    <text evidence="2">The sequence shown here is derived from an EMBL/GenBank/DDBJ whole genome shotgun (WGS) entry which is preliminary data.</text>
</comment>